<sequence length="219" mass="23684">MPESMAATGDGFARVRTARQRWAAPGSRHDRLITLLNSGLPIAIGVLAAFLVMAPLTASNEVSFVLDKNKVEVAKERMKLQAATYRGQDDKGQAFTLNAGSAVQQSSSVPIVEINRMAADLQLQDGPATLRADQGRYDLKTEQMKVDGPIAVRGPNNYRLDTSDATIDLKSKTMQSDGKVTGTVTQGNFSADRLNANLDDRTVRLTGNARLRIVPGRTK</sequence>
<protein>
    <submittedName>
        <fullName evidence="2">Lipopolysaccharide export system protein LptC</fullName>
    </submittedName>
</protein>
<organism evidence="2 3">
    <name type="scientific">Sphingomonas aquatilis</name>
    <dbReference type="NCBI Taxonomy" id="93063"/>
    <lineage>
        <taxon>Bacteria</taxon>
        <taxon>Pseudomonadati</taxon>
        <taxon>Pseudomonadota</taxon>
        <taxon>Alphaproteobacteria</taxon>
        <taxon>Sphingomonadales</taxon>
        <taxon>Sphingomonadaceae</taxon>
        <taxon>Sphingomonas</taxon>
    </lineage>
</organism>
<dbReference type="AlphaFoldDB" id="A0AAW3TNB4"/>
<evidence type="ECO:0000313" key="2">
    <source>
        <dbReference type="EMBL" id="MBB3873837.1"/>
    </source>
</evidence>
<evidence type="ECO:0000256" key="1">
    <source>
        <dbReference type="SAM" id="Phobius"/>
    </source>
</evidence>
<dbReference type="InterPro" id="IPR010664">
    <property type="entry name" value="LipoPS_assembly_LptC-rel"/>
</dbReference>
<evidence type="ECO:0000313" key="3">
    <source>
        <dbReference type="Proteomes" id="UP000528945"/>
    </source>
</evidence>
<dbReference type="Gene3D" id="2.60.450.10">
    <property type="entry name" value="Lipopolysaccharide (LPS) transport protein A like domain"/>
    <property type="match status" value="1"/>
</dbReference>
<dbReference type="InterPro" id="IPR026265">
    <property type="entry name" value="LptC"/>
</dbReference>
<dbReference type="GO" id="GO:0015221">
    <property type="term" value="F:lipopolysaccharide transmembrane transporter activity"/>
    <property type="evidence" value="ECO:0007669"/>
    <property type="project" value="InterPro"/>
</dbReference>
<accession>A0AAW3TNB4</accession>
<dbReference type="EMBL" id="JACIDB010000001">
    <property type="protein sequence ID" value="MBB3873837.1"/>
    <property type="molecule type" value="Genomic_DNA"/>
</dbReference>
<dbReference type="Proteomes" id="UP000528945">
    <property type="component" value="Unassembled WGS sequence"/>
</dbReference>
<reference evidence="2 3" key="1">
    <citation type="submission" date="2020-08" db="EMBL/GenBank/DDBJ databases">
        <title>Genomic Encyclopedia of Type Strains, Phase IV (KMG-IV): sequencing the most valuable type-strain genomes for metagenomic binning, comparative biology and taxonomic classification.</title>
        <authorList>
            <person name="Goeker M."/>
        </authorList>
    </citation>
    <scope>NUCLEOTIDE SEQUENCE [LARGE SCALE GENOMIC DNA]</scope>
    <source>
        <strain evidence="2 3">DSM 15581</strain>
    </source>
</reference>
<dbReference type="RefSeq" id="WP_082049345.1">
    <property type="nucleotide sequence ID" value="NZ_JACIDB010000001.1"/>
</dbReference>
<keyword evidence="1" id="KW-0472">Membrane</keyword>
<comment type="caution">
    <text evidence="2">The sequence shown here is derived from an EMBL/GenBank/DDBJ whole genome shotgun (WGS) entry which is preliminary data.</text>
</comment>
<proteinExistence type="predicted"/>
<feature type="transmembrane region" description="Helical" evidence="1">
    <location>
        <begin position="35"/>
        <end position="56"/>
    </location>
</feature>
<keyword evidence="3" id="KW-1185">Reference proteome</keyword>
<keyword evidence="1" id="KW-0812">Transmembrane</keyword>
<dbReference type="Pfam" id="PF06835">
    <property type="entry name" value="LptC"/>
    <property type="match status" value="1"/>
</dbReference>
<dbReference type="NCBIfam" id="TIGR04409">
    <property type="entry name" value="LptC_YrbK"/>
    <property type="match status" value="1"/>
</dbReference>
<keyword evidence="1" id="KW-1133">Transmembrane helix</keyword>
<dbReference type="GO" id="GO:0005886">
    <property type="term" value="C:plasma membrane"/>
    <property type="evidence" value="ECO:0007669"/>
    <property type="project" value="InterPro"/>
</dbReference>
<gene>
    <name evidence="2" type="ORF">GGR47_000053</name>
</gene>
<name>A0AAW3TNB4_9SPHN</name>